<dbReference type="SUPFAM" id="SSF53335">
    <property type="entry name" value="S-adenosyl-L-methionine-dependent methyltransferases"/>
    <property type="match status" value="1"/>
</dbReference>
<accession>A0A1D9GJB9</accession>
<evidence type="ECO:0000313" key="3">
    <source>
        <dbReference type="EMBL" id="AOY87490.1"/>
    </source>
</evidence>
<dbReference type="STRING" id="1874317.BKP64_04455"/>
<dbReference type="RefSeq" id="WP_070966542.1">
    <property type="nucleotide sequence ID" value="NZ_CP017715.1"/>
</dbReference>
<dbReference type="Proteomes" id="UP000177445">
    <property type="component" value="Chromosome"/>
</dbReference>
<evidence type="ECO:0000259" key="2">
    <source>
        <dbReference type="Pfam" id="PF00534"/>
    </source>
</evidence>
<dbReference type="CDD" id="cd03801">
    <property type="entry name" value="GT4_PimA-like"/>
    <property type="match status" value="1"/>
</dbReference>
<sequence>MPASEVPPSVVLVVPGDPDQNTGGYRYVRMLAHALNEAGHGARVTGLPGRFPRPDKQAIAAMDRCLAGFLPGTVVMLDGLAMSGMPSEVLRKHAARLNLIAMIHHPLADETGLSEADRVWFFDAERSALDVVGKVITTSRFTAARLADFGIGAEHIGIAEPGVEGWGEKRSRSVGSVDQKYVGKGAQILSVGHFTPRKAQHQLVEALTSLADLNWQCTLVGSLDRDPRYSRKVQDMISARGLTDRIVLAGEVSSKVLAQLYQSAQLFVLPSLYEGYGMVIDEALAAGLPIISSTGGALAQTSARPGVAQYSAGDERALAARLRDWLENPKELEHATELAVRESSKVRRWADTATDVLNALARFAPYSEHSTFDSRWLVLREGADHRARSALLTDSLNRWLQASYSEQSGSNRQAPVEIVDIGTGRGSNAAFLVSRLELPQQWVLLDQDADLLKEAEKRFRRLDVPYCIVQASLTAASLGECLPGDAKLITASALIDLVSEDWLEALAGATRARQAALLVVLSYSGSFELDPPHPDDGLLQNLVNQHQHGDKGAGAALGPEATLVLKNRMERAGYLVTLAESPWHLGAADSELTERLMEGWVDAAVEQDPAQRSRLFAWLAERKQQLAGVGLSVVVHHQDLLALPNGEDSR</sequence>
<protein>
    <submittedName>
        <fullName evidence="3">Glycosyl transferase family 1</fullName>
    </submittedName>
</protein>
<gene>
    <name evidence="3" type="ORF">BKP64_04455</name>
</gene>
<dbReference type="Pfam" id="PF00534">
    <property type="entry name" value="Glycos_transf_1"/>
    <property type="match status" value="1"/>
</dbReference>
<dbReference type="GO" id="GO:0016757">
    <property type="term" value="F:glycosyltransferase activity"/>
    <property type="evidence" value="ECO:0007669"/>
    <property type="project" value="InterPro"/>
</dbReference>
<dbReference type="InterPro" id="IPR001296">
    <property type="entry name" value="Glyco_trans_1"/>
</dbReference>
<dbReference type="PANTHER" id="PTHR46401">
    <property type="entry name" value="GLYCOSYLTRANSFERASE WBBK-RELATED"/>
    <property type="match status" value="1"/>
</dbReference>
<dbReference type="SUPFAM" id="SSF53756">
    <property type="entry name" value="UDP-Glycosyltransferase/glycogen phosphorylase"/>
    <property type="match status" value="1"/>
</dbReference>
<dbReference type="Gene3D" id="3.40.50.150">
    <property type="entry name" value="Vaccinia Virus protein VP39"/>
    <property type="match status" value="1"/>
</dbReference>
<dbReference type="OrthoDB" id="4611853at2"/>
<proteinExistence type="predicted"/>
<dbReference type="InterPro" id="IPR029063">
    <property type="entry name" value="SAM-dependent_MTases_sf"/>
</dbReference>
<feature type="domain" description="Glycosyl transferase family 1" evidence="2">
    <location>
        <begin position="184"/>
        <end position="336"/>
    </location>
</feature>
<evidence type="ECO:0000256" key="1">
    <source>
        <dbReference type="ARBA" id="ARBA00022679"/>
    </source>
</evidence>
<keyword evidence="4" id="KW-1185">Reference proteome</keyword>
<dbReference type="PANTHER" id="PTHR46401:SF2">
    <property type="entry name" value="GLYCOSYLTRANSFERASE WBBK-RELATED"/>
    <property type="match status" value="1"/>
</dbReference>
<evidence type="ECO:0000313" key="4">
    <source>
        <dbReference type="Proteomes" id="UP000177445"/>
    </source>
</evidence>
<reference evidence="3 4" key="1">
    <citation type="submission" date="2016-10" db="EMBL/GenBank/DDBJ databases">
        <title>Marinobacter salinus sp. nov., a moderately halophilic bacterium isolated from a tidal flat environment.</title>
        <authorList>
            <person name="Park S.-J."/>
        </authorList>
    </citation>
    <scope>NUCLEOTIDE SEQUENCE [LARGE SCALE GENOMIC DNA]</scope>
    <source>
        <strain evidence="3 4">Hb8</strain>
    </source>
</reference>
<dbReference type="AlphaFoldDB" id="A0A1D9GJB9"/>
<name>A0A1D9GJB9_9GAMM</name>
<dbReference type="KEGG" id="msq:BKP64_04455"/>
<organism evidence="3 4">
    <name type="scientific">Marinobacter salinus</name>
    <dbReference type="NCBI Taxonomy" id="1874317"/>
    <lineage>
        <taxon>Bacteria</taxon>
        <taxon>Pseudomonadati</taxon>
        <taxon>Pseudomonadota</taxon>
        <taxon>Gammaproteobacteria</taxon>
        <taxon>Pseudomonadales</taxon>
        <taxon>Marinobacteraceae</taxon>
        <taxon>Marinobacter</taxon>
    </lineage>
</organism>
<keyword evidence="1 3" id="KW-0808">Transferase</keyword>
<dbReference type="EMBL" id="CP017715">
    <property type="protein sequence ID" value="AOY87490.1"/>
    <property type="molecule type" value="Genomic_DNA"/>
</dbReference>
<dbReference type="Gene3D" id="3.40.50.2000">
    <property type="entry name" value="Glycogen Phosphorylase B"/>
    <property type="match status" value="2"/>
</dbReference>
<dbReference type="GO" id="GO:0009103">
    <property type="term" value="P:lipopolysaccharide biosynthetic process"/>
    <property type="evidence" value="ECO:0007669"/>
    <property type="project" value="TreeGrafter"/>
</dbReference>